<dbReference type="PANTHER" id="PTHR33362:SF5">
    <property type="entry name" value="C4-DICARBOXYLATE TRAP TRANSPORTER LARGE PERMEASE PROTEIN DCTM"/>
    <property type="match status" value="1"/>
</dbReference>
<feature type="transmembrane region" description="Helical" evidence="7">
    <location>
        <begin position="59"/>
        <end position="78"/>
    </location>
</feature>
<evidence type="ECO:0000313" key="9">
    <source>
        <dbReference type="EMBL" id="AWI76611.1"/>
    </source>
</evidence>
<feature type="transmembrane region" description="Helical" evidence="7">
    <location>
        <begin position="323"/>
        <end position="349"/>
    </location>
</feature>
<feature type="transmembrane region" description="Helical" evidence="7">
    <location>
        <begin position="143"/>
        <end position="166"/>
    </location>
</feature>
<dbReference type="Pfam" id="PF06808">
    <property type="entry name" value="DctM"/>
    <property type="match status" value="1"/>
</dbReference>
<dbReference type="AlphaFoldDB" id="A0A2U8GSR2"/>
<dbReference type="InterPro" id="IPR010656">
    <property type="entry name" value="DctM"/>
</dbReference>
<keyword evidence="2" id="KW-1003">Cell membrane</keyword>
<name>A0A2U8GSR2_9RHOO</name>
<evidence type="ECO:0000256" key="3">
    <source>
        <dbReference type="ARBA" id="ARBA00022519"/>
    </source>
</evidence>
<feature type="transmembrane region" description="Helical" evidence="7">
    <location>
        <begin position="370"/>
        <end position="390"/>
    </location>
</feature>
<evidence type="ECO:0000256" key="1">
    <source>
        <dbReference type="ARBA" id="ARBA00004429"/>
    </source>
</evidence>
<dbReference type="Proteomes" id="UP000244930">
    <property type="component" value="Chromosome"/>
</dbReference>
<evidence type="ECO:0000259" key="8">
    <source>
        <dbReference type="Pfam" id="PF06808"/>
    </source>
</evidence>
<feature type="transmembrane region" description="Helical" evidence="7">
    <location>
        <begin position="12"/>
        <end position="39"/>
    </location>
</feature>
<reference evidence="9 10" key="1">
    <citation type="submission" date="2017-06" db="EMBL/GenBank/DDBJ databases">
        <title>Azoarcus.</title>
        <authorList>
            <person name="Woo J.-H."/>
            <person name="Kim H.-S."/>
        </authorList>
    </citation>
    <scope>NUCLEOTIDE SEQUENCE [LARGE SCALE GENOMIC DNA]</scope>
    <source>
        <strain evidence="9 10">TSPY31</strain>
    </source>
</reference>
<comment type="function">
    <text evidence="7">Part of the tripartite ATP-independent periplasmic (TRAP) transport system.</text>
</comment>
<comment type="similarity">
    <text evidence="7">Belongs to the TRAP transporter large permease family.</text>
</comment>
<feature type="transmembrane region" description="Helical" evidence="7">
    <location>
        <begin position="222"/>
        <end position="244"/>
    </location>
</feature>
<evidence type="ECO:0000256" key="7">
    <source>
        <dbReference type="RuleBase" id="RU369079"/>
    </source>
</evidence>
<keyword evidence="3 7" id="KW-0997">Cell inner membrane</keyword>
<evidence type="ECO:0000313" key="10">
    <source>
        <dbReference type="Proteomes" id="UP000244930"/>
    </source>
</evidence>
<feature type="transmembrane region" description="Helical" evidence="7">
    <location>
        <begin position="178"/>
        <end position="201"/>
    </location>
</feature>
<keyword evidence="4 7" id="KW-0812">Transmembrane</keyword>
<dbReference type="GO" id="GO:0005886">
    <property type="term" value="C:plasma membrane"/>
    <property type="evidence" value="ECO:0007669"/>
    <property type="project" value="UniProtKB-SubCell"/>
</dbReference>
<evidence type="ECO:0000256" key="4">
    <source>
        <dbReference type="ARBA" id="ARBA00022692"/>
    </source>
</evidence>
<dbReference type="NCBIfam" id="TIGR00786">
    <property type="entry name" value="dctM"/>
    <property type="match status" value="1"/>
</dbReference>
<evidence type="ECO:0000256" key="5">
    <source>
        <dbReference type="ARBA" id="ARBA00022989"/>
    </source>
</evidence>
<keyword evidence="10" id="KW-1185">Reference proteome</keyword>
<proteinExistence type="inferred from homology"/>
<dbReference type="RefSeq" id="WP_108950310.1">
    <property type="nucleotide sequence ID" value="NZ_CP022187.1"/>
</dbReference>
<feature type="transmembrane region" description="Helical" evidence="7">
    <location>
        <begin position="280"/>
        <end position="303"/>
    </location>
</feature>
<dbReference type="EMBL" id="CP022187">
    <property type="protein sequence ID" value="AWI76611.1"/>
    <property type="molecule type" value="Genomic_DNA"/>
</dbReference>
<keyword evidence="6 7" id="KW-0472">Membrane</keyword>
<dbReference type="KEGG" id="acom:CEW83_16475"/>
<feature type="transmembrane region" description="Helical" evidence="7">
    <location>
        <begin position="410"/>
        <end position="438"/>
    </location>
</feature>
<keyword evidence="7" id="KW-0813">Transport</keyword>
<comment type="subunit">
    <text evidence="7">The complex comprises the extracytoplasmic solute receptor protein and the two transmembrane proteins.</text>
</comment>
<dbReference type="PIRSF" id="PIRSF006066">
    <property type="entry name" value="HI0050"/>
    <property type="match status" value="1"/>
</dbReference>
<sequence>MSGTMIGVIGFTGLLGLLAVRIHIGIAMFIAGAAIYLAVNTWEPAGLLFTLNNLVYARLSNYDLAVIPLFILMGQFATHGGLSKALFRAAGTLIGHWRGGLAMASTAACAAFGAICGSSLATAATMGQVALPELRAHGYSGKLATATLAASGTLGILIPPSVPLVIYAVLTQESIGKLFVAAVIPGILAALGYLLVIRIMVTRDPSAGPAGERASLGTMLRAQLGILPVLMVFLVVIVGIYGGWANPTEAASIGAAACGIIAAVSGGMKTKDFVQSVYGTAHATAMIFVVLLGADLLNASLALSQLPVELANWVKDSGFEPMLVLLAILLIYLVLGCVMDSLAMILLTIPIFYPVIMGLDFYGMPDSDKSIWFGIVALMVVEIGLVTPPVGMNLYVINKLARDVPLKETASGVLCFLASDLLRIALLVFVPGISLWLVHATGG</sequence>
<feature type="transmembrane region" description="Helical" evidence="7">
    <location>
        <begin position="110"/>
        <end position="131"/>
    </location>
</feature>
<gene>
    <name evidence="9" type="ORF">CEW83_16475</name>
</gene>
<accession>A0A2U8GSR2</accession>
<feature type="domain" description="TRAP C4-dicarboxylate transport system permease DctM subunit" evidence="8">
    <location>
        <begin position="12"/>
        <end position="433"/>
    </location>
</feature>
<dbReference type="GO" id="GO:0022857">
    <property type="term" value="F:transmembrane transporter activity"/>
    <property type="evidence" value="ECO:0007669"/>
    <property type="project" value="UniProtKB-UniRule"/>
</dbReference>
<protein>
    <recommendedName>
        <fullName evidence="7">TRAP transporter large permease protein</fullName>
    </recommendedName>
</protein>
<organism evidence="9 10">
    <name type="scientific">Parazoarcus communis</name>
    <dbReference type="NCBI Taxonomy" id="41977"/>
    <lineage>
        <taxon>Bacteria</taxon>
        <taxon>Pseudomonadati</taxon>
        <taxon>Pseudomonadota</taxon>
        <taxon>Betaproteobacteria</taxon>
        <taxon>Rhodocyclales</taxon>
        <taxon>Zoogloeaceae</taxon>
        <taxon>Parazoarcus</taxon>
    </lineage>
</organism>
<evidence type="ECO:0000256" key="2">
    <source>
        <dbReference type="ARBA" id="ARBA00022475"/>
    </source>
</evidence>
<keyword evidence="5 7" id="KW-1133">Transmembrane helix</keyword>
<dbReference type="PANTHER" id="PTHR33362">
    <property type="entry name" value="SIALIC ACID TRAP TRANSPORTER PERMEASE PROTEIN SIAT-RELATED"/>
    <property type="match status" value="1"/>
</dbReference>
<evidence type="ECO:0000256" key="6">
    <source>
        <dbReference type="ARBA" id="ARBA00023136"/>
    </source>
</evidence>
<dbReference type="InterPro" id="IPR004681">
    <property type="entry name" value="TRAP_DctM"/>
</dbReference>
<comment type="subcellular location">
    <subcellularLocation>
        <location evidence="1 7">Cell inner membrane</location>
        <topology evidence="1 7">Multi-pass membrane protein</topology>
    </subcellularLocation>
</comment>
<feature type="transmembrane region" description="Helical" evidence="7">
    <location>
        <begin position="250"/>
        <end position="268"/>
    </location>
</feature>